<dbReference type="Gene3D" id="3.60.15.10">
    <property type="entry name" value="Ribonuclease Z/Hydroxyacylglutathione hydrolase-like"/>
    <property type="match status" value="1"/>
</dbReference>
<evidence type="ECO:0000259" key="1">
    <source>
        <dbReference type="SMART" id="SM00849"/>
    </source>
</evidence>
<name>A0A840IGB2_9ACTN</name>
<organism evidence="2 3">
    <name type="scientific">Conexibacter arvalis</name>
    <dbReference type="NCBI Taxonomy" id="912552"/>
    <lineage>
        <taxon>Bacteria</taxon>
        <taxon>Bacillati</taxon>
        <taxon>Actinomycetota</taxon>
        <taxon>Thermoleophilia</taxon>
        <taxon>Solirubrobacterales</taxon>
        <taxon>Conexibacteraceae</taxon>
        <taxon>Conexibacter</taxon>
    </lineage>
</organism>
<reference evidence="2 3" key="1">
    <citation type="submission" date="2020-08" db="EMBL/GenBank/DDBJ databases">
        <title>Genomic Encyclopedia of Archaeal and Bacterial Type Strains, Phase II (KMG-II): from individual species to whole genera.</title>
        <authorList>
            <person name="Goeker M."/>
        </authorList>
    </citation>
    <scope>NUCLEOTIDE SEQUENCE [LARGE SCALE GENOMIC DNA]</scope>
    <source>
        <strain evidence="2 3">DSM 23288</strain>
    </source>
</reference>
<dbReference type="PANTHER" id="PTHR23131:SF4">
    <property type="entry name" value="METALLO-BETA-LACTAMASE SUPERFAMILY POTEIN"/>
    <property type="match status" value="1"/>
</dbReference>
<feature type="domain" description="Metallo-beta-lactamase" evidence="1">
    <location>
        <begin position="34"/>
        <end position="252"/>
    </location>
</feature>
<dbReference type="InterPro" id="IPR050662">
    <property type="entry name" value="Sec-metab_biosynth-thioest"/>
</dbReference>
<dbReference type="Pfam" id="PF00753">
    <property type="entry name" value="Lactamase_B"/>
    <property type="match status" value="1"/>
</dbReference>
<dbReference type="InterPro" id="IPR036866">
    <property type="entry name" value="RibonucZ/Hydroxyglut_hydro"/>
</dbReference>
<dbReference type="GO" id="GO:0016787">
    <property type="term" value="F:hydrolase activity"/>
    <property type="evidence" value="ECO:0007669"/>
    <property type="project" value="UniProtKB-KW"/>
</dbReference>
<keyword evidence="3" id="KW-1185">Reference proteome</keyword>
<dbReference type="PANTHER" id="PTHR23131">
    <property type="entry name" value="ENDORIBONUCLEASE LACTB2"/>
    <property type="match status" value="1"/>
</dbReference>
<dbReference type="RefSeq" id="WP_183343612.1">
    <property type="nucleotide sequence ID" value="NZ_JACHNU010000005.1"/>
</dbReference>
<protein>
    <submittedName>
        <fullName evidence="2">Glyoxylase-like metal-dependent hydrolase (Beta-lactamase superfamily II)</fullName>
    </submittedName>
</protein>
<dbReference type="Proteomes" id="UP000585272">
    <property type="component" value="Unassembled WGS sequence"/>
</dbReference>
<proteinExistence type="predicted"/>
<accession>A0A840IGB2</accession>
<dbReference type="InterPro" id="IPR001279">
    <property type="entry name" value="Metallo-B-lactamas"/>
</dbReference>
<dbReference type="AlphaFoldDB" id="A0A840IGB2"/>
<sequence>MSGQNVSFTAEANAVAAAAGIHALVLPTPFGVGPVNVYLIEDEPLTLVDCGPNVATGLGLLERLLAARGHRLAGLGLVVVTHQHIDHTGLARAIAERADVEIACLDALAPVLSRWDEHGVLDDDDARRLMLHHGVEPHVADALRAVADVVRGYGCSAPVHRPLRDGERLALRDRAFTVLHRPGHSPSDIVLHDAEGGIALTGDHLLSGVSSNAVITRPLGAWDGRRPEPLLQYRASLKATRELAFEVGLGGHGEPVTGHRELIDERLRAQERRAAHFHDLLAGGPLSAHELATARWGPIAITQAFLTLSEVLGHLGLLIADGVVAEDRSGDVVRFHRS</sequence>
<dbReference type="SUPFAM" id="SSF56281">
    <property type="entry name" value="Metallo-hydrolase/oxidoreductase"/>
    <property type="match status" value="1"/>
</dbReference>
<evidence type="ECO:0000313" key="3">
    <source>
        <dbReference type="Proteomes" id="UP000585272"/>
    </source>
</evidence>
<dbReference type="EMBL" id="JACHNU010000005">
    <property type="protein sequence ID" value="MBB4663892.1"/>
    <property type="molecule type" value="Genomic_DNA"/>
</dbReference>
<keyword evidence="2" id="KW-0378">Hydrolase</keyword>
<comment type="caution">
    <text evidence="2">The sequence shown here is derived from an EMBL/GenBank/DDBJ whole genome shotgun (WGS) entry which is preliminary data.</text>
</comment>
<gene>
    <name evidence="2" type="ORF">BDZ31_003493</name>
</gene>
<dbReference type="SMART" id="SM00849">
    <property type="entry name" value="Lactamase_B"/>
    <property type="match status" value="1"/>
</dbReference>
<evidence type="ECO:0000313" key="2">
    <source>
        <dbReference type="EMBL" id="MBB4663892.1"/>
    </source>
</evidence>